<dbReference type="Ensembl" id="ENSUMAT00000021299.1">
    <property type="protein sequence ID" value="ENSUMAP00000018022.1"/>
    <property type="gene ID" value="ENSUMAG00000013235.1"/>
</dbReference>
<evidence type="ECO:0000256" key="1">
    <source>
        <dbReference type="SAM" id="MobiDB-lite"/>
    </source>
</evidence>
<feature type="compositionally biased region" description="Polar residues" evidence="1">
    <location>
        <begin position="1"/>
        <end position="27"/>
    </location>
</feature>
<reference evidence="2" key="1">
    <citation type="submission" date="2019-03" db="UniProtKB">
        <authorList>
            <consortium name="Ensembl"/>
        </authorList>
    </citation>
    <scope>IDENTIFICATION</scope>
</reference>
<evidence type="ECO:0000313" key="2">
    <source>
        <dbReference type="Ensembl" id="ENSUMAP00000018022"/>
    </source>
</evidence>
<organism evidence="2">
    <name type="scientific">Ursus maritimus</name>
    <name type="common">Polar bear</name>
    <name type="synonym">Thalarctos maritimus</name>
    <dbReference type="NCBI Taxonomy" id="29073"/>
    <lineage>
        <taxon>Eukaryota</taxon>
        <taxon>Metazoa</taxon>
        <taxon>Chordata</taxon>
        <taxon>Craniata</taxon>
        <taxon>Vertebrata</taxon>
        <taxon>Euteleostomi</taxon>
        <taxon>Mammalia</taxon>
        <taxon>Eutheria</taxon>
        <taxon>Laurasiatheria</taxon>
        <taxon>Carnivora</taxon>
        <taxon>Caniformia</taxon>
        <taxon>Ursidae</taxon>
        <taxon>Ursus</taxon>
    </lineage>
</organism>
<feature type="region of interest" description="Disordered" evidence="1">
    <location>
        <begin position="42"/>
        <end position="146"/>
    </location>
</feature>
<dbReference type="PANTHER" id="PTHR15468:SF7">
    <property type="entry name" value="SCIELLIN"/>
    <property type="match status" value="1"/>
</dbReference>
<dbReference type="GeneTree" id="ENSGT00530000063872"/>
<sequence>MSNFTSRKVSPTGNDMKSTTQGITLRQQGFHEVNKRRTFLQDNSWIKKRPEEEKDENYGRVVLNRHNSHDALDRKVNERDEPKATISRYRSDDTLDRRPGDSFSASTASTPAPSSTTTPVKRKRQSWFPPPPPGYSATPSTGAGRR</sequence>
<feature type="region of interest" description="Disordered" evidence="1">
    <location>
        <begin position="1"/>
        <end position="30"/>
    </location>
</feature>
<protein>
    <recommendedName>
        <fullName evidence="3">Sciellin</fullName>
    </recommendedName>
</protein>
<accession>A0A452UB39</accession>
<dbReference type="OMA" id="ARNQDHE"/>
<feature type="compositionally biased region" description="Basic and acidic residues" evidence="1">
    <location>
        <begin position="67"/>
        <end position="100"/>
    </location>
</feature>
<feature type="compositionally biased region" description="Basic and acidic residues" evidence="1">
    <location>
        <begin position="48"/>
        <end position="58"/>
    </location>
</feature>
<dbReference type="PANTHER" id="PTHR15468">
    <property type="entry name" value="ZNF185"/>
    <property type="match status" value="1"/>
</dbReference>
<evidence type="ECO:0008006" key="3">
    <source>
        <dbReference type="Google" id="ProtNLM"/>
    </source>
</evidence>
<dbReference type="GO" id="GO:0005737">
    <property type="term" value="C:cytoplasm"/>
    <property type="evidence" value="ECO:0007669"/>
    <property type="project" value="TreeGrafter"/>
</dbReference>
<dbReference type="InterPro" id="IPR052621">
    <property type="entry name" value="Cell_Prolif/Cornif_Regul"/>
</dbReference>
<dbReference type="GO" id="GO:0008544">
    <property type="term" value="P:epidermis development"/>
    <property type="evidence" value="ECO:0007669"/>
    <property type="project" value="TreeGrafter"/>
</dbReference>
<feature type="compositionally biased region" description="Polar residues" evidence="1">
    <location>
        <begin position="137"/>
        <end position="146"/>
    </location>
</feature>
<feature type="compositionally biased region" description="Low complexity" evidence="1">
    <location>
        <begin position="104"/>
        <end position="119"/>
    </location>
</feature>
<proteinExistence type="predicted"/>
<name>A0A452UB39_URSMA</name>
<dbReference type="AlphaFoldDB" id="A0A452UB39"/>